<comment type="catalytic activity">
    <reaction evidence="13">
        <text>serotonin + acetyl-CoA = N-acetylserotonin + CoA + H(+)</text>
        <dbReference type="Rhea" id="RHEA:25217"/>
        <dbReference type="ChEBI" id="CHEBI:15378"/>
        <dbReference type="ChEBI" id="CHEBI:17697"/>
        <dbReference type="ChEBI" id="CHEBI:57287"/>
        <dbReference type="ChEBI" id="CHEBI:57288"/>
        <dbReference type="ChEBI" id="CHEBI:350546"/>
        <dbReference type="EC" id="2.3.1.87"/>
    </reaction>
    <physiologicalReaction direction="left-to-right" evidence="13">
        <dbReference type="Rhea" id="RHEA:25218"/>
    </physiologicalReaction>
</comment>
<comment type="catalytic activity">
    <reaction evidence="11">
        <text>serotonin + hexadecanoyl-CoA = N-hexadecanoyl-serotonin + CoA + H(+)</text>
        <dbReference type="Rhea" id="RHEA:51384"/>
        <dbReference type="ChEBI" id="CHEBI:15378"/>
        <dbReference type="ChEBI" id="CHEBI:57287"/>
        <dbReference type="ChEBI" id="CHEBI:57379"/>
        <dbReference type="ChEBI" id="CHEBI:134059"/>
        <dbReference type="ChEBI" id="CHEBI:350546"/>
    </reaction>
    <physiologicalReaction direction="left-to-right" evidence="11">
        <dbReference type="Rhea" id="RHEA:51385"/>
    </physiologicalReaction>
</comment>
<sequence length="200" mass="22620">MKKEFYPNEPTCKAIGITDPTILLDKSLAILSQGVSLVAKCRNTGKMLGLALNEKTMPWDIELYYKLADEVKCKKIKTLLKFYAYVLRSTNLFEKFNVPKVFEITNLSVALEAQGMGIGNELVKSSQHIALNNGFKLMRIDASSLFTARICEKMNMELISEIPYNSYLDENGLPVFDIPLPHVALKTFILRLPDKNILRV</sequence>
<evidence type="ECO:0000256" key="8">
    <source>
        <dbReference type="ARBA" id="ARBA00051284"/>
    </source>
</evidence>
<comment type="similarity">
    <text evidence="4">Belongs to the acetyltransferase family. AANAT subfamily.</text>
</comment>
<comment type="caution">
    <text evidence="14">The sequence shown here is derived from an EMBL/GenBank/DDBJ whole genome shotgun (WGS) entry which is preliminary data.</text>
</comment>
<dbReference type="Proteomes" id="UP001516400">
    <property type="component" value="Unassembled WGS sequence"/>
</dbReference>
<keyword evidence="2" id="KW-0012">Acyltransferase</keyword>
<gene>
    <name evidence="14" type="ORF">HHI36_011987</name>
</gene>
<evidence type="ECO:0000256" key="5">
    <source>
        <dbReference type="ARBA" id="ARBA00039114"/>
    </source>
</evidence>
<keyword evidence="15" id="KW-1185">Reference proteome</keyword>
<comment type="catalytic activity">
    <reaction evidence="10">
        <text>serotonin + (9Z)-octadecenoyl-CoA = N-(9Z-octadecenoyl)-serotonin + CoA + H(+)</text>
        <dbReference type="Rhea" id="RHEA:51392"/>
        <dbReference type="ChEBI" id="CHEBI:15378"/>
        <dbReference type="ChEBI" id="CHEBI:57287"/>
        <dbReference type="ChEBI" id="CHEBI:57387"/>
        <dbReference type="ChEBI" id="CHEBI:134064"/>
        <dbReference type="ChEBI" id="CHEBI:350546"/>
    </reaction>
    <physiologicalReaction direction="left-to-right" evidence="10">
        <dbReference type="Rhea" id="RHEA:51393"/>
    </physiologicalReaction>
</comment>
<comment type="catalytic activity">
    <reaction evidence="8">
        <text>serotonin + (5Z,8Z,11Z,14Z)-eicosatetraenoyl-CoA = N-[(5Z,8Z,11Z,14Z)-eicosatetraenoyl]-serotonin + CoA + H(+)</text>
        <dbReference type="Rhea" id="RHEA:51396"/>
        <dbReference type="ChEBI" id="CHEBI:15378"/>
        <dbReference type="ChEBI" id="CHEBI:57287"/>
        <dbReference type="ChEBI" id="CHEBI:57368"/>
        <dbReference type="ChEBI" id="CHEBI:132255"/>
        <dbReference type="ChEBI" id="CHEBI:350546"/>
    </reaction>
    <physiologicalReaction direction="left-to-right" evidence="8">
        <dbReference type="Rhea" id="RHEA:51397"/>
    </physiologicalReaction>
</comment>
<evidence type="ECO:0000256" key="6">
    <source>
        <dbReference type="ARBA" id="ARBA00050189"/>
    </source>
</evidence>
<comment type="catalytic activity">
    <reaction evidence="12">
        <text>dopamine + hexadecanoyl-CoA = N-hexadecanoyl-dopamine + CoA + H(+)</text>
        <dbReference type="Rhea" id="RHEA:51376"/>
        <dbReference type="ChEBI" id="CHEBI:15378"/>
        <dbReference type="ChEBI" id="CHEBI:57287"/>
        <dbReference type="ChEBI" id="CHEBI:57379"/>
        <dbReference type="ChEBI" id="CHEBI:59905"/>
        <dbReference type="ChEBI" id="CHEBI:134058"/>
    </reaction>
    <physiologicalReaction direction="left-to-right" evidence="12">
        <dbReference type="Rhea" id="RHEA:51377"/>
    </physiologicalReaction>
</comment>
<keyword evidence="1" id="KW-0808">Transferase</keyword>
<comment type="catalytic activity">
    <reaction evidence="6">
        <text>dopamine + (9Z)-octadecenoyl-CoA = N-(9Z-octadecanoyl)-dopamine + CoA + H(+)</text>
        <dbReference type="Rhea" id="RHEA:51380"/>
        <dbReference type="ChEBI" id="CHEBI:15378"/>
        <dbReference type="ChEBI" id="CHEBI:31883"/>
        <dbReference type="ChEBI" id="CHEBI:57287"/>
        <dbReference type="ChEBI" id="CHEBI:57387"/>
        <dbReference type="ChEBI" id="CHEBI:59905"/>
    </reaction>
    <physiologicalReaction direction="left-to-right" evidence="6">
        <dbReference type="Rhea" id="RHEA:51381"/>
    </physiologicalReaction>
</comment>
<comment type="pathway">
    <text evidence="3">Aromatic compound metabolism; melatonin biosynthesis; melatonin from serotonin: step 1/2.</text>
</comment>
<dbReference type="PANTHER" id="PTHR20905">
    <property type="entry name" value="N-ACETYLTRANSFERASE-RELATED"/>
    <property type="match status" value="1"/>
</dbReference>
<evidence type="ECO:0000256" key="13">
    <source>
        <dbReference type="ARBA" id="ARBA00052491"/>
    </source>
</evidence>
<evidence type="ECO:0000256" key="7">
    <source>
        <dbReference type="ARBA" id="ARBA00050849"/>
    </source>
</evidence>
<dbReference type="EC" id="2.3.1.87" evidence="5"/>
<evidence type="ECO:0000256" key="12">
    <source>
        <dbReference type="ARBA" id="ARBA00052335"/>
    </source>
</evidence>
<evidence type="ECO:0000256" key="3">
    <source>
        <dbReference type="ARBA" id="ARBA00037926"/>
    </source>
</evidence>
<evidence type="ECO:0000313" key="15">
    <source>
        <dbReference type="Proteomes" id="UP001516400"/>
    </source>
</evidence>
<evidence type="ECO:0000256" key="10">
    <source>
        <dbReference type="ARBA" id="ARBA00051823"/>
    </source>
</evidence>
<dbReference type="AlphaFoldDB" id="A0ABD2NCY9"/>
<dbReference type="SUPFAM" id="SSF55729">
    <property type="entry name" value="Acyl-CoA N-acyltransferases (Nat)"/>
    <property type="match status" value="1"/>
</dbReference>
<protein>
    <recommendedName>
        <fullName evidence="5">aralkylamine N-acetyltransferase</fullName>
        <ecNumber evidence="5">2.3.1.87</ecNumber>
    </recommendedName>
</protein>
<evidence type="ECO:0000256" key="1">
    <source>
        <dbReference type="ARBA" id="ARBA00022679"/>
    </source>
</evidence>
<evidence type="ECO:0000256" key="4">
    <source>
        <dbReference type="ARBA" id="ARBA00038182"/>
    </source>
</evidence>
<dbReference type="CDD" id="cd04301">
    <property type="entry name" value="NAT_SF"/>
    <property type="match status" value="1"/>
</dbReference>
<comment type="catalytic activity">
    <reaction evidence="7">
        <text>serotonin + octadecanoyl-CoA = N-octadecanoyl-serotonin + CoA + H(+)</text>
        <dbReference type="Rhea" id="RHEA:51400"/>
        <dbReference type="ChEBI" id="CHEBI:15378"/>
        <dbReference type="ChEBI" id="CHEBI:57287"/>
        <dbReference type="ChEBI" id="CHEBI:57394"/>
        <dbReference type="ChEBI" id="CHEBI:134065"/>
        <dbReference type="ChEBI" id="CHEBI:350546"/>
    </reaction>
    <physiologicalReaction direction="left-to-right" evidence="7">
        <dbReference type="Rhea" id="RHEA:51401"/>
    </physiologicalReaction>
</comment>
<organism evidence="14 15">
    <name type="scientific">Cryptolaemus montrouzieri</name>
    <dbReference type="NCBI Taxonomy" id="559131"/>
    <lineage>
        <taxon>Eukaryota</taxon>
        <taxon>Metazoa</taxon>
        <taxon>Ecdysozoa</taxon>
        <taxon>Arthropoda</taxon>
        <taxon>Hexapoda</taxon>
        <taxon>Insecta</taxon>
        <taxon>Pterygota</taxon>
        <taxon>Neoptera</taxon>
        <taxon>Endopterygota</taxon>
        <taxon>Coleoptera</taxon>
        <taxon>Polyphaga</taxon>
        <taxon>Cucujiformia</taxon>
        <taxon>Coccinelloidea</taxon>
        <taxon>Coccinellidae</taxon>
        <taxon>Scymninae</taxon>
        <taxon>Scymnini</taxon>
        <taxon>Cryptolaemus</taxon>
    </lineage>
</organism>
<dbReference type="EMBL" id="JABFTP020000103">
    <property type="protein sequence ID" value="KAL3276615.1"/>
    <property type="molecule type" value="Genomic_DNA"/>
</dbReference>
<reference evidence="14 15" key="1">
    <citation type="journal article" date="2021" name="BMC Biol.">
        <title>Horizontally acquired antibacterial genes associated with adaptive radiation of ladybird beetles.</title>
        <authorList>
            <person name="Li H.S."/>
            <person name="Tang X.F."/>
            <person name="Huang Y.H."/>
            <person name="Xu Z.Y."/>
            <person name="Chen M.L."/>
            <person name="Du X.Y."/>
            <person name="Qiu B.Y."/>
            <person name="Chen P.T."/>
            <person name="Zhang W."/>
            <person name="Slipinski A."/>
            <person name="Escalona H.E."/>
            <person name="Waterhouse R.M."/>
            <person name="Zwick A."/>
            <person name="Pang H."/>
        </authorList>
    </citation>
    <scope>NUCLEOTIDE SEQUENCE [LARGE SCALE GENOMIC DNA]</scope>
    <source>
        <strain evidence="14">SYSU2018</strain>
    </source>
</reference>
<dbReference type="FunFam" id="3.40.630.30:FF:000046">
    <property type="entry name" value="Dopamine N-acetyltransferase"/>
    <property type="match status" value="1"/>
</dbReference>
<name>A0ABD2NCY9_9CUCU</name>
<evidence type="ECO:0000256" key="9">
    <source>
        <dbReference type="ARBA" id="ARBA00051711"/>
    </source>
</evidence>
<comment type="catalytic activity">
    <reaction evidence="9">
        <text>dopamine + acetyl-CoA = N-acetyldopamine + CoA + H(+)</text>
        <dbReference type="Rhea" id="RHEA:51388"/>
        <dbReference type="ChEBI" id="CHEBI:15378"/>
        <dbReference type="ChEBI" id="CHEBI:57287"/>
        <dbReference type="ChEBI" id="CHEBI:57288"/>
        <dbReference type="ChEBI" id="CHEBI:59905"/>
        <dbReference type="ChEBI" id="CHEBI:125678"/>
    </reaction>
    <physiologicalReaction direction="left-to-right" evidence="9">
        <dbReference type="Rhea" id="RHEA:51389"/>
    </physiologicalReaction>
</comment>
<evidence type="ECO:0000256" key="11">
    <source>
        <dbReference type="ARBA" id="ARBA00052178"/>
    </source>
</evidence>
<dbReference type="GO" id="GO:0004059">
    <property type="term" value="F:aralkylamine N-acetyltransferase activity"/>
    <property type="evidence" value="ECO:0007669"/>
    <property type="project" value="UniProtKB-EC"/>
</dbReference>
<dbReference type="Gene3D" id="3.40.630.30">
    <property type="match status" value="1"/>
</dbReference>
<dbReference type="PANTHER" id="PTHR20905:SF1">
    <property type="entry name" value="AT07410P-RELATED"/>
    <property type="match status" value="1"/>
</dbReference>
<accession>A0ABD2NCY9</accession>
<evidence type="ECO:0000313" key="14">
    <source>
        <dbReference type="EMBL" id="KAL3276615.1"/>
    </source>
</evidence>
<dbReference type="InterPro" id="IPR016181">
    <property type="entry name" value="Acyl_CoA_acyltransferase"/>
</dbReference>
<proteinExistence type="inferred from homology"/>
<evidence type="ECO:0000256" key="2">
    <source>
        <dbReference type="ARBA" id="ARBA00023315"/>
    </source>
</evidence>